<feature type="transmembrane region" description="Helical" evidence="10">
    <location>
        <begin position="174"/>
        <end position="195"/>
    </location>
</feature>
<keyword evidence="14" id="KW-1185">Reference proteome</keyword>
<organism evidence="12 13">
    <name type="scientific">Bittarella massiliensis</name>
    <name type="common">ex Durand et al. 2017</name>
    <dbReference type="NCBI Taxonomy" id="1720313"/>
    <lineage>
        <taxon>Bacteria</taxon>
        <taxon>Bacillati</taxon>
        <taxon>Bacillota</taxon>
        <taxon>Clostridia</taxon>
        <taxon>Eubacteriales</taxon>
        <taxon>Oscillospiraceae</taxon>
        <taxon>Bittarella (ex Durand et al. 2017)</taxon>
    </lineage>
</organism>
<reference evidence="11 14" key="3">
    <citation type="journal article" date="2019" name="Nat. Med.">
        <title>A library of human gut bacterial isolates paired with longitudinal multiomics data enables mechanistic microbiome research.</title>
        <authorList>
            <person name="Poyet M."/>
            <person name="Groussin M."/>
            <person name="Gibbons S.M."/>
            <person name="Avila-Pacheco J."/>
            <person name="Jiang X."/>
            <person name="Kearney S.M."/>
            <person name="Perrotta A.R."/>
            <person name="Berdy B."/>
            <person name="Zhao S."/>
            <person name="Lieberman T.D."/>
            <person name="Swanson P.K."/>
            <person name="Smith M."/>
            <person name="Roesemann S."/>
            <person name="Alexander J.E."/>
            <person name="Rich S.A."/>
            <person name="Livny J."/>
            <person name="Vlamakis H."/>
            <person name="Clish C."/>
            <person name="Bullock K."/>
            <person name="Deik A."/>
            <person name="Scott J."/>
            <person name="Pierce K.A."/>
            <person name="Xavier R.J."/>
            <person name="Alm E.J."/>
        </authorList>
    </citation>
    <scope>NUCLEOTIDE SEQUENCE [LARGE SCALE GENOMIC DNA]</scope>
    <source>
        <strain evidence="11 14">BIOML-A2</strain>
    </source>
</reference>
<dbReference type="InterPro" id="IPR002528">
    <property type="entry name" value="MATE_fam"/>
</dbReference>
<feature type="transmembrane region" description="Helical" evidence="10">
    <location>
        <begin position="242"/>
        <end position="265"/>
    </location>
</feature>
<comment type="similarity">
    <text evidence="2">Belongs to the multi antimicrobial extrusion (MATE) (TC 2.A.66.1) family. MepA subfamily.</text>
</comment>
<evidence type="ECO:0000256" key="8">
    <source>
        <dbReference type="ARBA" id="ARBA00023136"/>
    </source>
</evidence>
<feature type="transmembrane region" description="Helical" evidence="10">
    <location>
        <begin position="141"/>
        <end position="162"/>
    </location>
</feature>
<dbReference type="RefSeq" id="WP_021660088.1">
    <property type="nucleotide sequence ID" value="NZ_FQVY01000002.1"/>
</dbReference>
<evidence type="ECO:0000313" key="12">
    <source>
        <dbReference type="EMBL" id="SHF99975.1"/>
    </source>
</evidence>
<dbReference type="GO" id="GO:0005886">
    <property type="term" value="C:plasma membrane"/>
    <property type="evidence" value="ECO:0007669"/>
    <property type="project" value="UniProtKB-SubCell"/>
</dbReference>
<evidence type="ECO:0000256" key="1">
    <source>
        <dbReference type="ARBA" id="ARBA00004651"/>
    </source>
</evidence>
<evidence type="ECO:0000313" key="11">
    <source>
        <dbReference type="EMBL" id="MZL69987.1"/>
    </source>
</evidence>
<evidence type="ECO:0000256" key="3">
    <source>
        <dbReference type="ARBA" id="ARBA00022106"/>
    </source>
</evidence>
<evidence type="ECO:0000313" key="14">
    <source>
        <dbReference type="Proteomes" id="UP000474718"/>
    </source>
</evidence>
<keyword evidence="8 10" id="KW-0472">Membrane</keyword>
<feature type="transmembrane region" description="Helical" evidence="10">
    <location>
        <begin position="393"/>
        <end position="416"/>
    </location>
</feature>
<feature type="transmembrane region" description="Helical" evidence="10">
    <location>
        <begin position="201"/>
        <end position="221"/>
    </location>
</feature>
<keyword evidence="6 10" id="KW-0812">Transmembrane</keyword>
<evidence type="ECO:0000256" key="6">
    <source>
        <dbReference type="ARBA" id="ARBA00022692"/>
    </source>
</evidence>
<dbReference type="PIRSF" id="PIRSF006603">
    <property type="entry name" value="DinF"/>
    <property type="match status" value="1"/>
</dbReference>
<dbReference type="AlphaFoldDB" id="A0AAQ1RVJ3"/>
<proteinExistence type="inferred from homology"/>
<comment type="subcellular location">
    <subcellularLocation>
        <location evidence="1">Cell membrane</location>
        <topology evidence="1">Multi-pass membrane protein</topology>
    </subcellularLocation>
</comment>
<evidence type="ECO:0000256" key="2">
    <source>
        <dbReference type="ARBA" id="ARBA00008417"/>
    </source>
</evidence>
<evidence type="ECO:0000256" key="10">
    <source>
        <dbReference type="SAM" id="Phobius"/>
    </source>
</evidence>
<dbReference type="Proteomes" id="UP000184089">
    <property type="component" value="Unassembled WGS sequence"/>
</dbReference>
<evidence type="ECO:0000256" key="4">
    <source>
        <dbReference type="ARBA" id="ARBA00022448"/>
    </source>
</evidence>
<name>A0AAQ1RVJ3_9FIRM</name>
<dbReference type="Pfam" id="PF01554">
    <property type="entry name" value="MatE"/>
    <property type="match status" value="2"/>
</dbReference>
<evidence type="ECO:0000256" key="5">
    <source>
        <dbReference type="ARBA" id="ARBA00022475"/>
    </source>
</evidence>
<dbReference type="InterPro" id="IPR051327">
    <property type="entry name" value="MATE_MepA_subfamily"/>
</dbReference>
<feature type="transmembrane region" description="Helical" evidence="10">
    <location>
        <begin position="20"/>
        <end position="40"/>
    </location>
</feature>
<dbReference type="GO" id="GO:0042910">
    <property type="term" value="F:xenobiotic transmembrane transporter activity"/>
    <property type="evidence" value="ECO:0007669"/>
    <property type="project" value="InterPro"/>
</dbReference>
<dbReference type="NCBIfam" id="TIGR00797">
    <property type="entry name" value="matE"/>
    <property type="match status" value="1"/>
</dbReference>
<accession>A0AAQ1RVJ3</accession>
<dbReference type="InterPro" id="IPR045070">
    <property type="entry name" value="MATE_MepA-like"/>
</dbReference>
<feature type="transmembrane region" description="Helical" evidence="10">
    <location>
        <begin position="321"/>
        <end position="340"/>
    </location>
</feature>
<keyword evidence="9" id="KW-0046">Antibiotic resistance</keyword>
<gene>
    <name evidence="11" type="ORF">GT747_09505</name>
    <name evidence="12" type="ORF">SAMN05444424_1098</name>
</gene>
<feature type="transmembrane region" description="Helical" evidence="10">
    <location>
        <begin position="277"/>
        <end position="300"/>
    </location>
</feature>
<dbReference type="EMBL" id="FQVY01000002">
    <property type="protein sequence ID" value="SHF99975.1"/>
    <property type="molecule type" value="Genomic_DNA"/>
</dbReference>
<dbReference type="GO" id="GO:0046677">
    <property type="term" value="P:response to antibiotic"/>
    <property type="evidence" value="ECO:0007669"/>
    <property type="project" value="UniProtKB-KW"/>
</dbReference>
<protein>
    <recommendedName>
        <fullName evidence="3">Multidrug export protein MepA</fullName>
    </recommendedName>
</protein>
<feature type="transmembrane region" description="Helical" evidence="10">
    <location>
        <begin position="99"/>
        <end position="121"/>
    </location>
</feature>
<dbReference type="PANTHER" id="PTHR43823:SF3">
    <property type="entry name" value="MULTIDRUG EXPORT PROTEIN MEPA"/>
    <property type="match status" value="1"/>
</dbReference>
<keyword evidence="7 10" id="KW-1133">Transmembrane helix</keyword>
<keyword evidence="4" id="KW-0813">Transport</keyword>
<feature type="transmembrane region" description="Helical" evidence="10">
    <location>
        <begin position="52"/>
        <end position="78"/>
    </location>
</feature>
<reference evidence="12" key="2">
    <citation type="submission" date="2016-11" db="EMBL/GenBank/DDBJ databases">
        <authorList>
            <person name="Varghese N."/>
            <person name="Submissions S."/>
        </authorList>
    </citation>
    <scope>NUCLEOTIDE SEQUENCE</scope>
    <source>
        <strain evidence="12">DSM 4029</strain>
    </source>
</reference>
<sequence length="466" mass="49864">MEASAEKQSQFANGNIFKLVLKLSIPAITAQLINALYNIVDRMYIGRMEGVGAAALTGVGVSMPIIMIISAFAALIGMGGAPLTSIRLGAGKKEEAESILGNCMALLVAVGLVLTAVFLLFKRPMLLAFGASENTLPYADSYLTIYLLGTLFVQTSLGMNAFINSQGFAGTGMVTVLIGAVLNIILDPIFIFGLGMGVQGAALATILSQAVSAVWVVAFLCSKKTILKIKRPNLKLWTPHSGQVLALGMAPFIMQSTESLVQIAFNSNLQLYGNDLYVGAMTILSSVMQVLLMPLMGFTQGAQPIIGYNYGAGNADRVKKAVSYSVGLCMVYAVAMWLAIRLAPTAFTAIFTSDPALTETAVGAMDIFFFAMFIMGAQCAFQNAFIALGKAKISVFLALLRKIILLIPLIYILPHFFGTDGIFTAEPVADFLAAVTTITVFLTQFGKIRQEMEQTRLQLTQKKTTD</sequence>
<evidence type="ECO:0000256" key="9">
    <source>
        <dbReference type="ARBA" id="ARBA00023251"/>
    </source>
</evidence>
<feature type="transmembrane region" description="Helical" evidence="10">
    <location>
        <begin position="360"/>
        <end position="381"/>
    </location>
</feature>
<evidence type="ECO:0000313" key="13">
    <source>
        <dbReference type="Proteomes" id="UP000184089"/>
    </source>
</evidence>
<dbReference type="Proteomes" id="UP000474718">
    <property type="component" value="Unassembled WGS sequence"/>
</dbReference>
<evidence type="ECO:0000256" key="7">
    <source>
        <dbReference type="ARBA" id="ARBA00022989"/>
    </source>
</evidence>
<dbReference type="CDD" id="cd13143">
    <property type="entry name" value="MATE_MepA_like"/>
    <property type="match status" value="1"/>
</dbReference>
<dbReference type="PANTHER" id="PTHR43823">
    <property type="entry name" value="SPORULATION PROTEIN YKVU"/>
    <property type="match status" value="1"/>
</dbReference>
<dbReference type="GO" id="GO:0015297">
    <property type="term" value="F:antiporter activity"/>
    <property type="evidence" value="ECO:0007669"/>
    <property type="project" value="InterPro"/>
</dbReference>
<feature type="transmembrane region" description="Helical" evidence="10">
    <location>
        <begin position="428"/>
        <end position="446"/>
    </location>
</feature>
<reference evidence="13" key="1">
    <citation type="submission" date="2016-11" db="EMBL/GenBank/DDBJ databases">
        <authorList>
            <person name="Jaros S."/>
            <person name="Januszkiewicz K."/>
            <person name="Wedrychowicz H."/>
        </authorList>
    </citation>
    <scope>NUCLEOTIDE SEQUENCE [LARGE SCALE GENOMIC DNA]</scope>
    <source>
        <strain evidence="13">DSM 4029</strain>
    </source>
</reference>
<dbReference type="InterPro" id="IPR048279">
    <property type="entry name" value="MdtK-like"/>
</dbReference>
<dbReference type="EMBL" id="WWVX01000006">
    <property type="protein sequence ID" value="MZL69987.1"/>
    <property type="molecule type" value="Genomic_DNA"/>
</dbReference>
<comment type="caution">
    <text evidence="12">The sequence shown here is derived from an EMBL/GenBank/DDBJ whole genome shotgun (WGS) entry which is preliminary data.</text>
</comment>
<keyword evidence="5" id="KW-1003">Cell membrane</keyword>